<dbReference type="Gene3D" id="3.40.50.1980">
    <property type="entry name" value="Nitrogenase molybdenum iron protein domain"/>
    <property type="match status" value="2"/>
</dbReference>
<dbReference type="PANTHER" id="PTHR42860:SF1">
    <property type="entry name" value="VITAMIN B12-BINDING PROTEIN"/>
    <property type="match status" value="1"/>
</dbReference>
<accession>A0A2V5KB09</accession>
<dbReference type="InterPro" id="IPR051030">
    <property type="entry name" value="Vitamin_B12-ABC_binding"/>
</dbReference>
<dbReference type="OrthoDB" id="9787772at2"/>
<dbReference type="Pfam" id="PF01497">
    <property type="entry name" value="Peripla_BP_2"/>
    <property type="match status" value="1"/>
</dbReference>
<keyword evidence="1" id="KW-0732">Signal</keyword>
<proteinExistence type="predicted"/>
<dbReference type="PANTHER" id="PTHR42860">
    <property type="entry name" value="VITAMIN B12-BINDING PROTEIN"/>
    <property type="match status" value="1"/>
</dbReference>
<dbReference type="PROSITE" id="PS50983">
    <property type="entry name" value="FE_B12_PBP"/>
    <property type="match status" value="1"/>
</dbReference>
<dbReference type="SUPFAM" id="SSF53807">
    <property type="entry name" value="Helical backbone' metal receptor"/>
    <property type="match status" value="1"/>
</dbReference>
<dbReference type="Proteomes" id="UP000247476">
    <property type="component" value="Unassembled WGS sequence"/>
</dbReference>
<dbReference type="RefSeq" id="WP_110843174.1">
    <property type="nucleotide sequence ID" value="NZ_QJVJ01000015.1"/>
</dbReference>
<reference evidence="3 4" key="1">
    <citation type="submission" date="2018-05" db="EMBL/GenBank/DDBJ databases">
        <title>Paenibacillus flagellatus sp. nov., isolated from selenium mineral soil.</title>
        <authorList>
            <person name="Dai X."/>
        </authorList>
    </citation>
    <scope>NUCLEOTIDE SEQUENCE [LARGE SCALE GENOMIC DNA]</scope>
    <source>
        <strain evidence="3 4">DXL2</strain>
    </source>
</reference>
<gene>
    <name evidence="3" type="ORF">DLM86_27020</name>
</gene>
<protein>
    <submittedName>
        <fullName evidence="3">Cobalamin-binding protein</fullName>
    </submittedName>
</protein>
<evidence type="ECO:0000313" key="3">
    <source>
        <dbReference type="EMBL" id="PYI51020.1"/>
    </source>
</evidence>
<dbReference type="InterPro" id="IPR054828">
    <property type="entry name" value="Vit_B12_bind_prot"/>
</dbReference>
<dbReference type="EMBL" id="QJVJ01000015">
    <property type="protein sequence ID" value="PYI51020.1"/>
    <property type="molecule type" value="Genomic_DNA"/>
</dbReference>
<name>A0A2V5KB09_9BACL</name>
<dbReference type="CDD" id="cd01144">
    <property type="entry name" value="BtuF"/>
    <property type="match status" value="1"/>
</dbReference>
<dbReference type="InterPro" id="IPR002491">
    <property type="entry name" value="ABC_transptr_periplasmic_BD"/>
</dbReference>
<keyword evidence="4" id="KW-1185">Reference proteome</keyword>
<dbReference type="NCBIfam" id="NF038402">
    <property type="entry name" value="TroA_like"/>
    <property type="match status" value="1"/>
</dbReference>
<evidence type="ECO:0000256" key="1">
    <source>
        <dbReference type="ARBA" id="ARBA00022729"/>
    </source>
</evidence>
<sequence>MRIVSLCPSNTELLGFMGMDRHLVGTDAYSDWPSSVASLPRLGSDRNIDMDALEALRPDLVFASLSVPGMEKNVERLVERGIPHVTLNPKSFADIADNMDVVGDALGVPDAARASRRRLETELERYAELSRRCGDKPSLYWEWWPKPVFSPGGANWLTEVSALAGAANVFADVSDAKVKTDWDDVLRRDPDYVLLAWVGVREQLVKPESVAKRPGADRLRAVAEGRVLVMEESLYCRPSPLLVAGLQKLAHRLHPDVYPPYDEKESERWLRGYEP</sequence>
<comment type="caution">
    <text evidence="3">The sequence shown here is derived from an EMBL/GenBank/DDBJ whole genome shotgun (WGS) entry which is preliminary data.</text>
</comment>
<evidence type="ECO:0000259" key="2">
    <source>
        <dbReference type="PROSITE" id="PS50983"/>
    </source>
</evidence>
<organism evidence="3 4">
    <name type="scientific">Paenibacillus flagellatus</name>
    <dbReference type="NCBI Taxonomy" id="2211139"/>
    <lineage>
        <taxon>Bacteria</taxon>
        <taxon>Bacillati</taxon>
        <taxon>Bacillota</taxon>
        <taxon>Bacilli</taxon>
        <taxon>Bacillales</taxon>
        <taxon>Paenibacillaceae</taxon>
        <taxon>Paenibacillus</taxon>
    </lineage>
</organism>
<dbReference type="AlphaFoldDB" id="A0A2V5KB09"/>
<evidence type="ECO:0000313" key="4">
    <source>
        <dbReference type="Proteomes" id="UP000247476"/>
    </source>
</evidence>
<feature type="domain" description="Fe/B12 periplasmic-binding" evidence="2">
    <location>
        <begin position="2"/>
        <end position="257"/>
    </location>
</feature>